<dbReference type="AlphaFoldDB" id="A0A438LWB9"/>
<protein>
    <recommendedName>
        <fullName evidence="3">DDE family transposase</fullName>
    </recommendedName>
</protein>
<evidence type="ECO:0000313" key="2">
    <source>
        <dbReference type="Proteomes" id="UP000284824"/>
    </source>
</evidence>
<dbReference type="EMBL" id="SAUN01000001">
    <property type="protein sequence ID" value="RVX37814.1"/>
    <property type="molecule type" value="Genomic_DNA"/>
</dbReference>
<keyword evidence="2" id="KW-1185">Reference proteome</keyword>
<comment type="caution">
    <text evidence="1">The sequence shown here is derived from an EMBL/GenBank/DDBJ whole genome shotgun (WGS) entry which is preliminary data.</text>
</comment>
<reference evidence="1 2" key="1">
    <citation type="submission" date="2019-01" db="EMBL/GenBank/DDBJ databases">
        <title>Sequencing the genomes of 1000 actinobacteria strains.</title>
        <authorList>
            <person name="Klenk H.-P."/>
        </authorList>
    </citation>
    <scope>NUCLEOTIDE SEQUENCE [LARGE SCALE GENOMIC DNA]</scope>
    <source>
        <strain evidence="1 2">DSM 43925</strain>
    </source>
</reference>
<sequence length="65" mass="7684">MFAALAVSRWIEHRTGWSIKKFVRTVRRYRTVRVRARRHLLIAADPLSADLRDALNQIHRHEGAH</sequence>
<gene>
    <name evidence="1" type="ORF">EDD27_0093</name>
</gene>
<evidence type="ECO:0000313" key="1">
    <source>
        <dbReference type="EMBL" id="RVX37814.1"/>
    </source>
</evidence>
<proteinExistence type="predicted"/>
<organism evidence="1 2">
    <name type="scientific">Nonomuraea polychroma</name>
    <dbReference type="NCBI Taxonomy" id="46176"/>
    <lineage>
        <taxon>Bacteria</taxon>
        <taxon>Bacillati</taxon>
        <taxon>Actinomycetota</taxon>
        <taxon>Actinomycetes</taxon>
        <taxon>Streptosporangiales</taxon>
        <taxon>Streptosporangiaceae</taxon>
        <taxon>Nonomuraea</taxon>
    </lineage>
</organism>
<evidence type="ECO:0008006" key="3">
    <source>
        <dbReference type="Google" id="ProtNLM"/>
    </source>
</evidence>
<name>A0A438LWB9_9ACTN</name>
<accession>A0A438LWB9</accession>
<dbReference type="Proteomes" id="UP000284824">
    <property type="component" value="Unassembled WGS sequence"/>
</dbReference>